<dbReference type="Gramene" id="rna-AYBTSS11_LOCUS613">
    <property type="protein sequence ID" value="CAJ1799951.1"/>
    <property type="gene ID" value="gene-AYBTSS11_LOCUS613"/>
</dbReference>
<dbReference type="GO" id="GO:0032040">
    <property type="term" value="C:small-subunit processome"/>
    <property type="evidence" value="ECO:0007669"/>
    <property type="project" value="TreeGrafter"/>
</dbReference>
<proteinExistence type="predicted"/>
<dbReference type="AlphaFoldDB" id="A0AA86V8L2"/>
<dbReference type="GO" id="GO:0030686">
    <property type="term" value="C:90S preribosome"/>
    <property type="evidence" value="ECO:0007669"/>
    <property type="project" value="TreeGrafter"/>
</dbReference>
<gene>
    <name evidence="1" type="ORF">AYBTSS11_LOCUS613</name>
</gene>
<evidence type="ECO:0000313" key="2">
    <source>
        <dbReference type="Proteomes" id="UP001189624"/>
    </source>
</evidence>
<sequence>MAEAMLVVLRNALDEQLERGVRRVINDAVKKPSLCRESGVKALLFNIMKGYTSRFHSKVDRVLQLLTSEAIYPVDDKLTK</sequence>
<dbReference type="PANTHER" id="PTHR17695">
    <property type="entry name" value="SMALL SUBUNIT PROCESSOME COMPONENT 20 HOMOLOG"/>
    <property type="match status" value="1"/>
</dbReference>
<dbReference type="EMBL" id="OY731398">
    <property type="protein sequence ID" value="CAJ1799951.1"/>
    <property type="molecule type" value="Genomic_DNA"/>
</dbReference>
<dbReference type="InterPro" id="IPR052575">
    <property type="entry name" value="SSU_processome_comp_20"/>
</dbReference>
<evidence type="ECO:0000313" key="1">
    <source>
        <dbReference type="EMBL" id="CAJ1799951.1"/>
    </source>
</evidence>
<name>A0AA86V8L2_9FABA</name>
<organism evidence="1 2">
    <name type="scientific">Sphenostylis stenocarpa</name>
    <dbReference type="NCBI Taxonomy" id="92480"/>
    <lineage>
        <taxon>Eukaryota</taxon>
        <taxon>Viridiplantae</taxon>
        <taxon>Streptophyta</taxon>
        <taxon>Embryophyta</taxon>
        <taxon>Tracheophyta</taxon>
        <taxon>Spermatophyta</taxon>
        <taxon>Magnoliopsida</taxon>
        <taxon>eudicotyledons</taxon>
        <taxon>Gunneridae</taxon>
        <taxon>Pentapetalae</taxon>
        <taxon>rosids</taxon>
        <taxon>fabids</taxon>
        <taxon>Fabales</taxon>
        <taxon>Fabaceae</taxon>
        <taxon>Papilionoideae</taxon>
        <taxon>50 kb inversion clade</taxon>
        <taxon>NPAAA clade</taxon>
        <taxon>indigoferoid/millettioid clade</taxon>
        <taxon>Phaseoleae</taxon>
        <taxon>Sphenostylis</taxon>
    </lineage>
</organism>
<accession>A0AA86V8L2</accession>
<reference evidence="1" key="1">
    <citation type="submission" date="2023-10" db="EMBL/GenBank/DDBJ databases">
        <authorList>
            <person name="Domelevo Entfellner J.-B."/>
        </authorList>
    </citation>
    <scope>NUCLEOTIDE SEQUENCE</scope>
</reference>
<dbReference type="PANTHER" id="PTHR17695:SF11">
    <property type="entry name" value="SMALL SUBUNIT PROCESSOME COMPONENT 20 HOMOLOG"/>
    <property type="match status" value="1"/>
</dbReference>
<keyword evidence="2" id="KW-1185">Reference proteome</keyword>
<protein>
    <submittedName>
        <fullName evidence="1">Uncharacterized protein</fullName>
    </submittedName>
</protein>
<dbReference type="Proteomes" id="UP001189624">
    <property type="component" value="Chromosome 1"/>
</dbReference>